<reference evidence="1 2" key="1">
    <citation type="submission" date="2023-03" db="EMBL/GenBank/DDBJ databases">
        <title>Genome insight into feeding habits of ladybird beetles.</title>
        <authorList>
            <person name="Li H.-S."/>
            <person name="Huang Y.-H."/>
            <person name="Pang H."/>
        </authorList>
    </citation>
    <scope>NUCLEOTIDE SEQUENCE [LARGE SCALE GENOMIC DNA]</scope>
    <source>
        <strain evidence="1">SYSU_2023b</strain>
        <tissue evidence="1">Whole body</tissue>
    </source>
</reference>
<keyword evidence="2" id="KW-1185">Reference proteome</keyword>
<proteinExistence type="predicted"/>
<sequence>MSFLVVSGFAPEVTCEAVLNYSKECGLNDYVACERMKTKKEKYQIFFNLAVPLNVEEKYFDADLWPTGIIVNYFQNIQCRKQVKQRTLMNINNKQIYVC</sequence>
<comment type="caution">
    <text evidence="1">The sequence shown here is derived from an EMBL/GenBank/DDBJ whole genome shotgun (WGS) entry which is preliminary data.</text>
</comment>
<protein>
    <submittedName>
        <fullName evidence="1">Uncharacterized protein</fullName>
    </submittedName>
</protein>
<evidence type="ECO:0000313" key="1">
    <source>
        <dbReference type="EMBL" id="KAK9887455.1"/>
    </source>
</evidence>
<dbReference type="Proteomes" id="UP001431783">
    <property type="component" value="Unassembled WGS sequence"/>
</dbReference>
<name>A0AAW1UYD5_9CUCU</name>
<evidence type="ECO:0000313" key="2">
    <source>
        <dbReference type="Proteomes" id="UP001431783"/>
    </source>
</evidence>
<accession>A0AAW1UYD5</accession>
<dbReference type="AlphaFoldDB" id="A0AAW1UYD5"/>
<dbReference type="EMBL" id="JARQZJ010000110">
    <property type="protein sequence ID" value="KAK9887455.1"/>
    <property type="molecule type" value="Genomic_DNA"/>
</dbReference>
<gene>
    <name evidence="1" type="ORF">WA026_022601</name>
</gene>
<organism evidence="1 2">
    <name type="scientific">Henosepilachna vigintioctopunctata</name>
    <dbReference type="NCBI Taxonomy" id="420089"/>
    <lineage>
        <taxon>Eukaryota</taxon>
        <taxon>Metazoa</taxon>
        <taxon>Ecdysozoa</taxon>
        <taxon>Arthropoda</taxon>
        <taxon>Hexapoda</taxon>
        <taxon>Insecta</taxon>
        <taxon>Pterygota</taxon>
        <taxon>Neoptera</taxon>
        <taxon>Endopterygota</taxon>
        <taxon>Coleoptera</taxon>
        <taxon>Polyphaga</taxon>
        <taxon>Cucujiformia</taxon>
        <taxon>Coccinelloidea</taxon>
        <taxon>Coccinellidae</taxon>
        <taxon>Epilachninae</taxon>
        <taxon>Epilachnini</taxon>
        <taxon>Henosepilachna</taxon>
    </lineage>
</organism>